<keyword evidence="5" id="KW-1185">Reference proteome</keyword>
<name>A0ABS4DYG1_9HYPH</name>
<sequence>MMSNLVRHLARYPVLLLVALLAFFAAPQGSRAEPAAGEFDFYVLSLSWSPTYCRTPQGRNNRQQCSAARRYGMVLHGLWPQYERGYPESCPSTEPERVDRALGNRYLDIMPGMGLIGHEWRKHGTCSGLNQADYFATARKAFSRVRIPEQMKSPASTKRFTPQVVEALFSKANPGLGHRAMAVTCQGEMLQDVRICLTKDLRFRDCRQVDADACRRSFVILPPAP</sequence>
<dbReference type="InterPro" id="IPR036430">
    <property type="entry name" value="RNase_T2-like_sf"/>
</dbReference>
<protein>
    <submittedName>
        <fullName evidence="4">Ribonuclease T2</fullName>
        <ecNumber evidence="4">4.6.1.19</ecNumber>
    </submittedName>
</protein>
<feature type="chain" id="PRO_5046464511" evidence="3">
    <location>
        <begin position="33"/>
        <end position="225"/>
    </location>
</feature>
<dbReference type="EC" id="4.6.1.19" evidence="4"/>
<comment type="similarity">
    <text evidence="1 2">Belongs to the RNase T2 family.</text>
</comment>
<dbReference type="PROSITE" id="PS00531">
    <property type="entry name" value="RNASE_T2_2"/>
    <property type="match status" value="1"/>
</dbReference>
<dbReference type="PANTHER" id="PTHR11240:SF22">
    <property type="entry name" value="RIBONUCLEASE T2"/>
    <property type="match status" value="1"/>
</dbReference>
<evidence type="ECO:0000256" key="1">
    <source>
        <dbReference type="ARBA" id="ARBA00007469"/>
    </source>
</evidence>
<accession>A0ABS4DYG1</accession>
<dbReference type="Gene3D" id="3.90.730.10">
    <property type="entry name" value="Ribonuclease T2-like"/>
    <property type="match status" value="1"/>
</dbReference>
<organism evidence="4 5">
    <name type="scientific">Rhizobium halophytocola</name>
    <dbReference type="NCBI Taxonomy" id="735519"/>
    <lineage>
        <taxon>Bacteria</taxon>
        <taxon>Pseudomonadati</taxon>
        <taxon>Pseudomonadota</taxon>
        <taxon>Alphaproteobacteria</taxon>
        <taxon>Hyphomicrobiales</taxon>
        <taxon>Rhizobiaceae</taxon>
        <taxon>Rhizobium/Agrobacterium group</taxon>
        <taxon>Rhizobium</taxon>
    </lineage>
</organism>
<evidence type="ECO:0000313" key="4">
    <source>
        <dbReference type="EMBL" id="MBP1850722.1"/>
    </source>
</evidence>
<comment type="caution">
    <text evidence="4">The sequence shown here is derived from an EMBL/GenBank/DDBJ whole genome shotgun (WGS) entry which is preliminary data.</text>
</comment>
<dbReference type="Pfam" id="PF00445">
    <property type="entry name" value="Ribonuclease_T2"/>
    <property type="match status" value="1"/>
</dbReference>
<gene>
    <name evidence="4" type="ORF">J2Z17_002159</name>
</gene>
<dbReference type="EMBL" id="JAGGJU010000005">
    <property type="protein sequence ID" value="MBP1850722.1"/>
    <property type="molecule type" value="Genomic_DNA"/>
</dbReference>
<dbReference type="CDD" id="cd01062">
    <property type="entry name" value="RNase_T2_prok"/>
    <property type="match status" value="1"/>
</dbReference>
<dbReference type="InterPro" id="IPR033130">
    <property type="entry name" value="RNase_T2_His_AS_2"/>
</dbReference>
<dbReference type="PANTHER" id="PTHR11240">
    <property type="entry name" value="RIBONUCLEASE T2"/>
    <property type="match status" value="1"/>
</dbReference>
<feature type="signal peptide" evidence="3">
    <location>
        <begin position="1"/>
        <end position="32"/>
    </location>
</feature>
<dbReference type="RefSeq" id="WP_245224012.1">
    <property type="nucleotide sequence ID" value="NZ_JAGGJU010000005.1"/>
</dbReference>
<keyword evidence="3" id="KW-0732">Signal</keyword>
<dbReference type="Proteomes" id="UP000759443">
    <property type="component" value="Unassembled WGS sequence"/>
</dbReference>
<dbReference type="InterPro" id="IPR039378">
    <property type="entry name" value="RNase_T2_prok"/>
</dbReference>
<evidence type="ECO:0000256" key="2">
    <source>
        <dbReference type="RuleBase" id="RU004328"/>
    </source>
</evidence>
<evidence type="ECO:0000256" key="3">
    <source>
        <dbReference type="SAM" id="SignalP"/>
    </source>
</evidence>
<evidence type="ECO:0000313" key="5">
    <source>
        <dbReference type="Proteomes" id="UP000759443"/>
    </source>
</evidence>
<reference evidence="4 5" key="1">
    <citation type="submission" date="2021-03" db="EMBL/GenBank/DDBJ databases">
        <title>Genomic Encyclopedia of Type Strains, Phase IV (KMG-IV): sequencing the most valuable type-strain genomes for metagenomic binning, comparative biology and taxonomic classification.</title>
        <authorList>
            <person name="Goeker M."/>
        </authorList>
    </citation>
    <scope>NUCLEOTIDE SEQUENCE [LARGE SCALE GENOMIC DNA]</scope>
    <source>
        <strain evidence="4 5">DSM 21600</strain>
    </source>
</reference>
<proteinExistence type="inferred from homology"/>
<dbReference type="GO" id="GO:0033897">
    <property type="term" value="F:ribonuclease T2 activity"/>
    <property type="evidence" value="ECO:0007669"/>
    <property type="project" value="UniProtKB-EC"/>
</dbReference>
<keyword evidence="4" id="KW-0456">Lyase</keyword>
<dbReference type="SUPFAM" id="SSF55895">
    <property type="entry name" value="Ribonuclease Rh-like"/>
    <property type="match status" value="1"/>
</dbReference>
<dbReference type="InterPro" id="IPR001568">
    <property type="entry name" value="RNase_T2-like"/>
</dbReference>